<dbReference type="AlphaFoldDB" id="A0AAQ0YUL8"/>
<evidence type="ECO:0000256" key="1">
    <source>
        <dbReference type="SAM" id="MobiDB-lite"/>
    </source>
</evidence>
<evidence type="ECO:0000313" key="4">
    <source>
        <dbReference type="Proteomes" id="UP000035369"/>
    </source>
</evidence>
<dbReference type="SUPFAM" id="SSF53474">
    <property type="entry name" value="alpha/beta-Hydrolases"/>
    <property type="match status" value="1"/>
</dbReference>
<feature type="compositionally biased region" description="Low complexity" evidence="1">
    <location>
        <begin position="409"/>
        <end position="432"/>
    </location>
</feature>
<evidence type="ECO:0000313" key="5">
    <source>
        <dbReference type="Proteomes" id="UP000289372"/>
    </source>
</evidence>
<accession>A0AAQ0YUL8</accession>
<dbReference type="Gene3D" id="3.40.50.1820">
    <property type="entry name" value="alpha/beta hydrolase"/>
    <property type="match status" value="1"/>
</dbReference>
<keyword evidence="4" id="KW-1185">Reference proteome</keyword>
<evidence type="ECO:0000313" key="3">
    <source>
        <dbReference type="EMBL" id="RXD52979.1"/>
    </source>
</evidence>
<reference evidence="2 4" key="1">
    <citation type="submission" date="2015-02" db="EMBL/GenBank/DDBJ databases">
        <title>Whole genome sequencing of multiple isolates of three species of pepper and tomato-infecting xanthomonads reveals genetic diversity in field strains and pinpoints effectors responsible for host specificity.</title>
        <authorList>
            <person name="Schwartz A."/>
            <person name="Dahlbeck D."/>
            <person name="Staskawicz B."/>
            <person name="Bart R."/>
            <person name="Potnis N."/>
            <person name="Minsavage G."/>
            <person name="Timilsina S."/>
            <person name="Goss E."/>
            <person name="Jones J."/>
            <person name="Vallad G."/>
            <person name="Barak J."/>
            <person name="Miller S."/>
            <person name="Ritchie D."/>
            <person name="Martins J.Jr."/>
            <person name="Patane J.S."/>
            <person name="Setubal J.C."/>
        </authorList>
    </citation>
    <scope>NUCLEOTIDE SEQUENCE [LARGE SCALE GENOMIC DNA]</scope>
    <source>
        <strain evidence="2 4">Xp3-15</strain>
    </source>
</reference>
<comment type="caution">
    <text evidence="3">The sequence shown here is derived from an EMBL/GenBank/DDBJ whole genome shotgun (WGS) entry which is preliminary data.</text>
</comment>
<dbReference type="RefSeq" id="WP_033478387.1">
    <property type="nucleotide sequence ID" value="NZ_CP018475.1"/>
</dbReference>
<dbReference type="Proteomes" id="UP000289372">
    <property type="component" value="Unassembled WGS sequence"/>
</dbReference>
<proteinExistence type="predicted"/>
<sequence>MSLTSQQYAALTRDGYDKPEDTGERSAVVNIGGLPVRRLQYVDKPSGYQGVIYERADTREIVVVHRGSEFDRQPLLDGALADGGMVATRHNAQVADAITFTQRALKYAEQKHLSTGLPIPDVTVAGHSLGGNLAQVTAHHFGLKGQTFDAYGAVSLDRRIPEGGSDVINHVMAGDAVSAASRHYGQVKVYAIPQEIAVLKAADYVNDRSALDARDPLSAAVRLGESHRMHNFLPVDGAGKADTSVLEDPSTQQLARRYAPMIEKYRGDIETLRSGLTVYSRGIPGLARDGVDHLRGPLEPGTGRREMDAPTWQQQMQQFQHDRERSHVPQAWQVPLKGEAQGAHDARAMSPTHSGNMPSLKDDPSAFLDRMLAAAQSGDRDQFRQMTQSLANEPHGRALHAEAVETVNQQEQQAARQAMQAQRQQAESQQQETMRIGARSL</sequence>
<reference evidence="3 5" key="2">
    <citation type="submission" date="2018-02" db="EMBL/GenBank/DDBJ databases">
        <title>Characterization of Xanthomonas diversity in transplant houses and field plants.</title>
        <authorList>
            <person name="Abrahamian P."/>
            <person name="Timilsina S."/>
            <person name="Minsavage G.V."/>
            <person name="Goss E.M."/>
            <person name="Jones J.B."/>
            <person name="Vallad G.E."/>
        </authorList>
    </citation>
    <scope>NUCLEOTIDE SEQUENCE [LARGE SCALE GENOMIC DNA]</scope>
    <source>
        <strain evidence="3 5">GEV2132</strain>
    </source>
</reference>
<dbReference type="EMBL" id="PUUL01000077">
    <property type="protein sequence ID" value="RXD52979.1"/>
    <property type="molecule type" value="Genomic_DNA"/>
</dbReference>
<feature type="region of interest" description="Disordered" evidence="1">
    <location>
        <begin position="406"/>
        <end position="441"/>
    </location>
</feature>
<dbReference type="EMBL" id="JZUY01000034">
    <property type="protein sequence ID" value="KLC08316.1"/>
    <property type="molecule type" value="Genomic_DNA"/>
</dbReference>
<dbReference type="KEGG" id="xpe:BJD13_22990"/>
<gene>
    <name evidence="3" type="ORF">DB769_13590</name>
    <name evidence="2" type="ORF">XP315_04120</name>
</gene>
<feature type="region of interest" description="Disordered" evidence="1">
    <location>
        <begin position="338"/>
        <end position="364"/>
    </location>
</feature>
<dbReference type="GeneID" id="61779955"/>
<name>A0AAQ0YUL8_XANPE</name>
<dbReference type="Pfam" id="PF26363">
    <property type="entry name" value="Phospholipase-like"/>
    <property type="match status" value="1"/>
</dbReference>
<evidence type="ECO:0000313" key="2">
    <source>
        <dbReference type="EMBL" id="KLC08316.1"/>
    </source>
</evidence>
<dbReference type="InterPro" id="IPR029058">
    <property type="entry name" value="AB_hydrolase_fold"/>
</dbReference>
<dbReference type="Proteomes" id="UP000035369">
    <property type="component" value="Unassembled WGS sequence"/>
</dbReference>
<protein>
    <submittedName>
        <fullName evidence="3">Lipase</fullName>
    </submittedName>
</protein>
<organism evidence="3 5">
    <name type="scientific">Xanthomonas perforans</name>
    <dbReference type="NCBI Taxonomy" id="442694"/>
    <lineage>
        <taxon>Bacteria</taxon>
        <taxon>Pseudomonadati</taxon>
        <taxon>Pseudomonadota</taxon>
        <taxon>Gammaproteobacteria</taxon>
        <taxon>Lysobacterales</taxon>
        <taxon>Lysobacteraceae</taxon>
        <taxon>Xanthomonas</taxon>
    </lineage>
</organism>